<dbReference type="EMBL" id="OZ035824">
    <property type="protein sequence ID" value="CAL1592195.1"/>
    <property type="molecule type" value="Genomic_DNA"/>
</dbReference>
<evidence type="ECO:0000313" key="3">
    <source>
        <dbReference type="Proteomes" id="UP001497482"/>
    </source>
</evidence>
<gene>
    <name evidence="2" type="ORF">KC01_LOCUS21477</name>
</gene>
<reference evidence="2 3" key="1">
    <citation type="submission" date="2024-04" db="EMBL/GenBank/DDBJ databases">
        <authorList>
            <person name="Waldvogel A.-M."/>
            <person name="Schoenle A."/>
        </authorList>
    </citation>
    <scope>NUCLEOTIDE SEQUENCE [LARGE SCALE GENOMIC DNA]</scope>
</reference>
<accession>A0AAV2KTC7</accession>
<dbReference type="AlphaFoldDB" id="A0AAV2KTC7"/>
<organism evidence="2 3">
    <name type="scientific">Knipowitschia caucasica</name>
    <name type="common">Caucasian dwarf goby</name>
    <name type="synonym">Pomatoschistus caucasicus</name>
    <dbReference type="NCBI Taxonomy" id="637954"/>
    <lineage>
        <taxon>Eukaryota</taxon>
        <taxon>Metazoa</taxon>
        <taxon>Chordata</taxon>
        <taxon>Craniata</taxon>
        <taxon>Vertebrata</taxon>
        <taxon>Euteleostomi</taxon>
        <taxon>Actinopterygii</taxon>
        <taxon>Neopterygii</taxon>
        <taxon>Teleostei</taxon>
        <taxon>Neoteleostei</taxon>
        <taxon>Acanthomorphata</taxon>
        <taxon>Gobiaria</taxon>
        <taxon>Gobiiformes</taxon>
        <taxon>Gobioidei</taxon>
        <taxon>Gobiidae</taxon>
        <taxon>Gobiinae</taxon>
        <taxon>Knipowitschia</taxon>
    </lineage>
</organism>
<sequence>MVDRALGPQAARTDAAHLFSDRADSSLPCSPLLPSHPLHTPLLHSCYEDVNAASPAGHASLIRTHRRVTGPCSPPRPRTPARLSVPEPVFGSRR</sequence>
<proteinExistence type="predicted"/>
<evidence type="ECO:0000313" key="2">
    <source>
        <dbReference type="EMBL" id="CAL1592195.1"/>
    </source>
</evidence>
<name>A0AAV2KTC7_KNICA</name>
<evidence type="ECO:0000256" key="1">
    <source>
        <dbReference type="SAM" id="MobiDB-lite"/>
    </source>
</evidence>
<feature type="region of interest" description="Disordered" evidence="1">
    <location>
        <begin position="65"/>
        <end position="94"/>
    </location>
</feature>
<protein>
    <submittedName>
        <fullName evidence="2">Uncharacterized protein</fullName>
    </submittedName>
</protein>
<dbReference type="Proteomes" id="UP001497482">
    <property type="component" value="Chromosome 2"/>
</dbReference>
<keyword evidence="3" id="KW-1185">Reference proteome</keyword>